<dbReference type="RefSeq" id="XP_052126675.1">
    <property type="nucleotide sequence ID" value="XM_052270715.1"/>
</dbReference>
<dbReference type="Proteomes" id="UP000504606">
    <property type="component" value="Unplaced"/>
</dbReference>
<gene>
    <name evidence="3 4 5 6 7 8" type="primary">LOC113213811</name>
</gene>
<protein>
    <submittedName>
        <fullName evidence="3 4">Uncharacterized protein LOC113213811 isoform X1</fullName>
    </submittedName>
</protein>
<sequence length="514" mass="58605">MLHMDLEDHRNTCTCGDRVHEINIFEEDVKNIIKFENDILENIAAEENLGRGAKHGVQPRKSTRPPVPLAETAKECKKTSSGFEMSVNQLSELWKYDMTLAHQLMGLPLRDCSAILQEEENMPAMDINSFTRLKTSIKRMWFEAEEIFTARKTFDCGWGLFVREDHDASKRVLTPTSALRMGWIARFPGPENPTHHRYLRSPCQHHGNDFLYLGGPLSLCNYDPHPNLKVDFSISSKEERANFVFVQKTEKLEPGDEVFWTYNISKQEMEDGSKDFYQESEWKLSCCSETDLDLVSNQPPKRVCKRSSQPHKDSVKLKGYRFCTYCGLNAADLKLNMKCHIALKHPSELCAEMSGEENYVPGETPISSKAFLQHLDAVSNAYNTLHNLGYKVLPACHIFEHTGYYCLSPESSEEQREGLLSALDAEAKRAFSKYQIIYARGISKPTKYEHFLKPPNSGYGSVHWIGDRPSSTNFSLSNHPMSQEESEAHLASVKKCIHNLGTMWMILSPTSDHH</sequence>
<dbReference type="RefSeq" id="XP_052126671.1">
    <property type="nucleotide sequence ID" value="XM_052270711.1"/>
</dbReference>
<dbReference type="Gene3D" id="2.170.270.10">
    <property type="entry name" value="SET domain"/>
    <property type="match status" value="1"/>
</dbReference>
<dbReference type="RefSeq" id="XP_052126673.1">
    <property type="nucleotide sequence ID" value="XM_052270713.1"/>
</dbReference>
<evidence type="ECO:0000313" key="7">
    <source>
        <dbReference type="RefSeq" id="XP_052126674.1"/>
    </source>
</evidence>
<accession>A0A6J1T5A6</accession>
<keyword evidence="2" id="KW-1185">Reference proteome</keyword>
<dbReference type="RefSeq" id="XP_052126670.1">
    <property type="nucleotide sequence ID" value="XM_052270710.1"/>
</dbReference>
<proteinExistence type="predicted"/>
<name>A0A6J1T5A6_FRAOC</name>
<dbReference type="InterPro" id="IPR001214">
    <property type="entry name" value="SET_dom"/>
</dbReference>
<evidence type="ECO:0000313" key="8">
    <source>
        <dbReference type="RefSeq" id="XP_052126675.1"/>
    </source>
</evidence>
<dbReference type="RefSeq" id="XP_026288774.1">
    <property type="nucleotide sequence ID" value="XM_026432989.2"/>
</dbReference>
<dbReference type="PROSITE" id="PS50280">
    <property type="entry name" value="SET"/>
    <property type="match status" value="1"/>
</dbReference>
<dbReference type="KEGG" id="foc:113213811"/>
<evidence type="ECO:0000259" key="1">
    <source>
        <dbReference type="PROSITE" id="PS50280"/>
    </source>
</evidence>
<dbReference type="GO" id="GO:0008757">
    <property type="term" value="F:S-adenosylmethionine-dependent methyltransferase activity"/>
    <property type="evidence" value="ECO:0007669"/>
    <property type="project" value="UniProtKB-ARBA"/>
</dbReference>
<dbReference type="GO" id="GO:0008170">
    <property type="term" value="F:N-methyltransferase activity"/>
    <property type="evidence" value="ECO:0007669"/>
    <property type="project" value="UniProtKB-ARBA"/>
</dbReference>
<dbReference type="RefSeq" id="XP_052126674.1">
    <property type="nucleotide sequence ID" value="XM_052270714.1"/>
</dbReference>
<feature type="domain" description="SET" evidence="1">
    <location>
        <begin position="128"/>
        <end position="263"/>
    </location>
</feature>
<evidence type="ECO:0000313" key="2">
    <source>
        <dbReference type="Proteomes" id="UP000504606"/>
    </source>
</evidence>
<dbReference type="AlphaFoldDB" id="A0A6J1T5A6"/>
<evidence type="ECO:0000313" key="3">
    <source>
        <dbReference type="RefSeq" id="XP_026288774.1"/>
    </source>
</evidence>
<dbReference type="SUPFAM" id="SSF82199">
    <property type="entry name" value="SET domain"/>
    <property type="match status" value="1"/>
</dbReference>
<evidence type="ECO:0000313" key="4">
    <source>
        <dbReference type="RefSeq" id="XP_052126670.1"/>
    </source>
</evidence>
<dbReference type="GO" id="GO:0008276">
    <property type="term" value="F:protein methyltransferase activity"/>
    <property type="evidence" value="ECO:0007669"/>
    <property type="project" value="UniProtKB-ARBA"/>
</dbReference>
<organism evidence="2 3">
    <name type="scientific">Frankliniella occidentalis</name>
    <name type="common">Western flower thrips</name>
    <name type="synonym">Euthrips occidentalis</name>
    <dbReference type="NCBI Taxonomy" id="133901"/>
    <lineage>
        <taxon>Eukaryota</taxon>
        <taxon>Metazoa</taxon>
        <taxon>Ecdysozoa</taxon>
        <taxon>Arthropoda</taxon>
        <taxon>Hexapoda</taxon>
        <taxon>Insecta</taxon>
        <taxon>Pterygota</taxon>
        <taxon>Neoptera</taxon>
        <taxon>Paraneoptera</taxon>
        <taxon>Thysanoptera</taxon>
        <taxon>Terebrantia</taxon>
        <taxon>Thripoidea</taxon>
        <taxon>Thripidae</taxon>
        <taxon>Frankliniella</taxon>
    </lineage>
</organism>
<dbReference type="GeneID" id="113213811"/>
<dbReference type="InterPro" id="IPR046341">
    <property type="entry name" value="SET_dom_sf"/>
</dbReference>
<reference evidence="3 4" key="1">
    <citation type="submission" date="2025-04" db="UniProtKB">
        <authorList>
            <consortium name="RefSeq"/>
        </authorList>
    </citation>
    <scope>IDENTIFICATION</scope>
    <source>
        <tissue evidence="3 4">Whole organism</tissue>
    </source>
</reference>
<evidence type="ECO:0000313" key="6">
    <source>
        <dbReference type="RefSeq" id="XP_052126673.1"/>
    </source>
</evidence>
<evidence type="ECO:0000313" key="5">
    <source>
        <dbReference type="RefSeq" id="XP_052126671.1"/>
    </source>
</evidence>